<dbReference type="Gene3D" id="3.40.50.2300">
    <property type="match status" value="1"/>
</dbReference>
<dbReference type="Proteomes" id="UP000318878">
    <property type="component" value="Unassembled WGS sequence"/>
</dbReference>
<keyword evidence="5" id="KW-1185">Reference proteome</keyword>
<organism evidence="4 5">
    <name type="scientific">Blastopirellula retiformator</name>
    <dbReference type="NCBI Taxonomy" id="2527970"/>
    <lineage>
        <taxon>Bacteria</taxon>
        <taxon>Pseudomonadati</taxon>
        <taxon>Planctomycetota</taxon>
        <taxon>Planctomycetia</taxon>
        <taxon>Pirellulales</taxon>
        <taxon>Pirellulaceae</taxon>
        <taxon>Blastopirellula</taxon>
    </lineage>
</organism>
<evidence type="ECO:0000313" key="5">
    <source>
        <dbReference type="Proteomes" id="UP000318878"/>
    </source>
</evidence>
<dbReference type="PROSITE" id="PS50110">
    <property type="entry name" value="RESPONSE_REGULATORY"/>
    <property type="match status" value="1"/>
</dbReference>
<dbReference type="InterPro" id="IPR050595">
    <property type="entry name" value="Bact_response_regulator"/>
</dbReference>
<keyword evidence="1 2" id="KW-0597">Phosphoprotein</keyword>
<dbReference type="RefSeq" id="WP_146432032.1">
    <property type="nucleotide sequence ID" value="NZ_SJPF01000003.1"/>
</dbReference>
<dbReference type="InterPro" id="IPR011006">
    <property type="entry name" value="CheY-like_superfamily"/>
</dbReference>
<dbReference type="PANTHER" id="PTHR44591">
    <property type="entry name" value="STRESS RESPONSE REGULATOR PROTEIN 1"/>
    <property type="match status" value="1"/>
</dbReference>
<dbReference type="GO" id="GO:0000160">
    <property type="term" value="P:phosphorelay signal transduction system"/>
    <property type="evidence" value="ECO:0007669"/>
    <property type="project" value="InterPro"/>
</dbReference>
<dbReference type="OrthoDB" id="280492at2"/>
<evidence type="ECO:0000256" key="1">
    <source>
        <dbReference type="ARBA" id="ARBA00022553"/>
    </source>
</evidence>
<dbReference type="PANTHER" id="PTHR44591:SF23">
    <property type="entry name" value="CHEY SUBFAMILY"/>
    <property type="match status" value="1"/>
</dbReference>
<comment type="caution">
    <text evidence="4">The sequence shown here is derived from an EMBL/GenBank/DDBJ whole genome shotgun (WGS) entry which is preliminary data.</text>
</comment>
<evidence type="ECO:0000259" key="3">
    <source>
        <dbReference type="PROSITE" id="PS50110"/>
    </source>
</evidence>
<reference evidence="4 5" key="1">
    <citation type="submission" date="2019-02" db="EMBL/GenBank/DDBJ databases">
        <title>Deep-cultivation of Planctomycetes and their phenomic and genomic characterization uncovers novel biology.</title>
        <authorList>
            <person name="Wiegand S."/>
            <person name="Jogler M."/>
            <person name="Boedeker C."/>
            <person name="Pinto D."/>
            <person name="Vollmers J."/>
            <person name="Rivas-Marin E."/>
            <person name="Kohn T."/>
            <person name="Peeters S.H."/>
            <person name="Heuer A."/>
            <person name="Rast P."/>
            <person name="Oberbeckmann S."/>
            <person name="Bunk B."/>
            <person name="Jeske O."/>
            <person name="Meyerdierks A."/>
            <person name="Storesund J.E."/>
            <person name="Kallscheuer N."/>
            <person name="Luecker S."/>
            <person name="Lage O.M."/>
            <person name="Pohl T."/>
            <person name="Merkel B.J."/>
            <person name="Hornburger P."/>
            <person name="Mueller R.-W."/>
            <person name="Bruemmer F."/>
            <person name="Labrenz M."/>
            <person name="Spormann A.M."/>
            <person name="Op Den Camp H."/>
            <person name="Overmann J."/>
            <person name="Amann R."/>
            <person name="Jetten M.S.M."/>
            <person name="Mascher T."/>
            <person name="Medema M.H."/>
            <person name="Devos D.P."/>
            <person name="Kaster A.-K."/>
            <person name="Ovreas L."/>
            <person name="Rohde M."/>
            <person name="Galperin M.Y."/>
            <person name="Jogler C."/>
        </authorList>
    </citation>
    <scope>NUCLEOTIDE SEQUENCE [LARGE SCALE GENOMIC DNA]</scope>
    <source>
        <strain evidence="4 5">Enr8</strain>
    </source>
</reference>
<protein>
    <submittedName>
        <fullName evidence="4">Response regulator MprA</fullName>
    </submittedName>
</protein>
<dbReference type="CDD" id="cd00156">
    <property type="entry name" value="REC"/>
    <property type="match status" value="1"/>
</dbReference>
<feature type="domain" description="Response regulatory" evidence="3">
    <location>
        <begin position="38"/>
        <end position="152"/>
    </location>
</feature>
<proteinExistence type="predicted"/>
<feature type="modified residue" description="4-aspartylphosphate" evidence="2">
    <location>
        <position position="87"/>
    </location>
</feature>
<gene>
    <name evidence="4" type="primary">mprA</name>
    <name evidence="4" type="ORF">Enr8_25630</name>
</gene>
<dbReference type="Pfam" id="PF00072">
    <property type="entry name" value="Response_reg"/>
    <property type="match status" value="1"/>
</dbReference>
<dbReference type="AlphaFoldDB" id="A0A5C5V4R5"/>
<dbReference type="SUPFAM" id="SSF52172">
    <property type="entry name" value="CheY-like"/>
    <property type="match status" value="1"/>
</dbReference>
<accession>A0A5C5V4R5</accession>
<sequence>MLYRNFGVEPYNDACKYVTLFNRKAAEDETMGIVHAPNLLITDDDRGFRETLAEVFAARGFETHLAKDGVEAIDVVRSMRIDVALFDYHMPRKTGLEAIVECRTAVSQLPCILLSGNLDDIIRQQAISAEVFSVLAKPVSLPDITSKVREALEQRFPERFSSDDN</sequence>
<dbReference type="EMBL" id="SJPF01000003">
    <property type="protein sequence ID" value="TWT32757.1"/>
    <property type="molecule type" value="Genomic_DNA"/>
</dbReference>
<evidence type="ECO:0000256" key="2">
    <source>
        <dbReference type="PROSITE-ProRule" id="PRU00169"/>
    </source>
</evidence>
<dbReference type="SMART" id="SM00448">
    <property type="entry name" value="REC"/>
    <property type="match status" value="1"/>
</dbReference>
<evidence type="ECO:0000313" key="4">
    <source>
        <dbReference type="EMBL" id="TWT32757.1"/>
    </source>
</evidence>
<name>A0A5C5V4R5_9BACT</name>
<dbReference type="InterPro" id="IPR001789">
    <property type="entry name" value="Sig_transdc_resp-reg_receiver"/>
</dbReference>